<comment type="catalytic activity">
    <reaction evidence="13">
        <text>beta-D-glucosyl-(1&lt;-&gt;1)-sphing-4-enine + H2O = sphing-4-enine + D-glucose</text>
        <dbReference type="Rhea" id="RHEA:59288"/>
        <dbReference type="ChEBI" id="CHEBI:4167"/>
        <dbReference type="ChEBI" id="CHEBI:15377"/>
        <dbReference type="ChEBI" id="CHEBI:57756"/>
        <dbReference type="ChEBI" id="CHEBI:83992"/>
    </reaction>
    <physiologicalReaction direction="left-to-right" evidence="13">
        <dbReference type="Rhea" id="RHEA:59289"/>
    </physiologicalReaction>
</comment>
<evidence type="ECO:0000313" key="21">
    <source>
        <dbReference type="RefSeq" id="XP_055887515.1"/>
    </source>
</evidence>
<name>A0A9W3AJT7_BIOGL</name>
<dbReference type="GeneID" id="106064950"/>
<evidence type="ECO:0000313" key="20">
    <source>
        <dbReference type="Proteomes" id="UP001165740"/>
    </source>
</evidence>
<evidence type="ECO:0000256" key="19">
    <source>
        <dbReference type="SAM" id="SignalP"/>
    </source>
</evidence>
<keyword evidence="6" id="KW-0325">Glycoprotein</keyword>
<dbReference type="PROSITE" id="PS00653">
    <property type="entry name" value="GLYCOSYL_HYDROL_F1_2"/>
    <property type="match status" value="1"/>
</dbReference>
<evidence type="ECO:0000256" key="6">
    <source>
        <dbReference type="ARBA" id="ARBA00023180"/>
    </source>
</evidence>
<dbReference type="GO" id="GO:0004336">
    <property type="term" value="F:galactosylceramidase activity"/>
    <property type="evidence" value="ECO:0007669"/>
    <property type="project" value="UniProtKB-EC"/>
</dbReference>
<dbReference type="Pfam" id="PF00232">
    <property type="entry name" value="Glyco_hydro_1"/>
    <property type="match status" value="2"/>
</dbReference>
<evidence type="ECO:0000256" key="10">
    <source>
        <dbReference type="ARBA" id="ARBA00050809"/>
    </source>
</evidence>
<evidence type="ECO:0000256" key="3">
    <source>
        <dbReference type="ARBA" id="ARBA00012657"/>
    </source>
</evidence>
<comment type="catalytic activity">
    <reaction evidence="1">
        <text>Hydrolysis of terminal, non-reducing beta-D-glucosyl residues with release of beta-D-glucose.</text>
        <dbReference type="EC" id="3.2.1.21"/>
    </reaction>
</comment>
<dbReference type="OrthoDB" id="65569at2759"/>
<dbReference type="OMA" id="MGGWANP"/>
<feature type="signal peptide" evidence="19">
    <location>
        <begin position="1"/>
        <end position="18"/>
    </location>
</feature>
<protein>
    <recommendedName>
        <fullName evidence="15">Cytosolic beta-glucosidase</fullName>
        <ecNumber evidence="4">3.2.1.21</ecNumber>
        <ecNumber evidence="3">3.2.1.46</ecNumber>
    </recommendedName>
    <alternativeName>
        <fullName evidence="16">Cytosolic galactosylceramidase</fullName>
    </alternativeName>
    <alternativeName>
        <fullName evidence="18">Cytosolic glucosylceramidase</fullName>
    </alternativeName>
    <alternativeName>
        <fullName evidence="17">Cytosolic glycosylceramidase</fullName>
    </alternativeName>
</protein>
<evidence type="ECO:0000256" key="2">
    <source>
        <dbReference type="ARBA" id="ARBA00011738"/>
    </source>
</evidence>
<dbReference type="GO" id="GO:0016052">
    <property type="term" value="P:carbohydrate catabolic process"/>
    <property type="evidence" value="ECO:0007669"/>
    <property type="project" value="UniProtKB-ARBA"/>
</dbReference>
<evidence type="ECO:0000256" key="18">
    <source>
        <dbReference type="ARBA" id="ARBA00083229"/>
    </source>
</evidence>
<evidence type="ECO:0000256" key="16">
    <source>
        <dbReference type="ARBA" id="ARBA00079026"/>
    </source>
</evidence>
<keyword evidence="5" id="KW-0378">Hydrolase</keyword>
<evidence type="ECO:0000256" key="11">
    <source>
        <dbReference type="ARBA" id="ARBA00051414"/>
    </source>
</evidence>
<evidence type="ECO:0000256" key="14">
    <source>
        <dbReference type="ARBA" id="ARBA00060858"/>
    </source>
</evidence>
<dbReference type="FunFam" id="3.20.20.80:FF:000011">
    <property type="entry name" value="Cytosolic beta-glucosidase"/>
    <property type="match status" value="1"/>
</dbReference>
<comment type="catalytic activity">
    <reaction evidence="12">
        <text>beta-D-glucosyl-(1&lt;-&gt;1)-N-octadecanoylsphing-4-enine + H2O = N-octadecanoylsphing-4-enine + D-glucose</text>
        <dbReference type="Rhea" id="RHEA:59284"/>
        <dbReference type="ChEBI" id="CHEBI:4167"/>
        <dbReference type="ChEBI" id="CHEBI:15377"/>
        <dbReference type="ChEBI" id="CHEBI:72961"/>
        <dbReference type="ChEBI" id="CHEBI:84719"/>
    </reaction>
    <physiologicalReaction direction="left-to-right" evidence="12">
        <dbReference type="Rhea" id="RHEA:59285"/>
    </physiologicalReaction>
</comment>
<proteinExistence type="inferred from homology"/>
<dbReference type="PANTHER" id="PTHR10353">
    <property type="entry name" value="GLYCOSYL HYDROLASE"/>
    <property type="match status" value="1"/>
</dbReference>
<keyword evidence="20" id="KW-1185">Reference proteome</keyword>
<comment type="catalytic activity">
    <reaction evidence="8">
        <text>a beta-D-galactosyl-(1&lt;-&gt;1')-N-acylsphing-4-enine + H2O = an N-acylsphing-4-enine + D-galactose</text>
        <dbReference type="Rhea" id="RHEA:14297"/>
        <dbReference type="ChEBI" id="CHEBI:4139"/>
        <dbReference type="ChEBI" id="CHEBI:15377"/>
        <dbReference type="ChEBI" id="CHEBI:18390"/>
        <dbReference type="ChEBI" id="CHEBI:52639"/>
        <dbReference type="EC" id="3.2.1.46"/>
    </reaction>
    <physiologicalReaction direction="left-to-right" evidence="8">
        <dbReference type="Rhea" id="RHEA:14298"/>
    </physiologicalReaction>
</comment>
<gene>
    <name evidence="21" type="primary">LOC106064950</name>
</gene>
<keyword evidence="19" id="KW-0732">Signal</keyword>
<evidence type="ECO:0000256" key="13">
    <source>
        <dbReference type="ARBA" id="ARBA00052085"/>
    </source>
</evidence>
<comment type="catalytic activity">
    <reaction evidence="11">
        <text>a beta-D-xylosyl-(1&lt;-&gt;1')-N-acylsphing-4-enine + cholesterol = cholesteryl 3-beta-D-xyloside + an N-acylsphing-4-enine</text>
        <dbReference type="Rhea" id="RHEA:70239"/>
        <dbReference type="ChEBI" id="CHEBI:16113"/>
        <dbReference type="ChEBI" id="CHEBI:52639"/>
        <dbReference type="ChEBI" id="CHEBI:189067"/>
        <dbReference type="ChEBI" id="CHEBI:189068"/>
    </reaction>
    <physiologicalReaction direction="left-to-right" evidence="11">
        <dbReference type="Rhea" id="RHEA:70240"/>
    </physiologicalReaction>
    <physiologicalReaction direction="right-to-left" evidence="11">
        <dbReference type="Rhea" id="RHEA:70241"/>
    </physiologicalReaction>
</comment>
<dbReference type="InterPro" id="IPR001360">
    <property type="entry name" value="Glyco_hydro_1"/>
</dbReference>
<dbReference type="RefSeq" id="XP_055887515.1">
    <property type="nucleotide sequence ID" value="XM_056031540.1"/>
</dbReference>
<dbReference type="EC" id="3.2.1.46" evidence="3"/>
<dbReference type="Proteomes" id="UP001165740">
    <property type="component" value="Chromosome 6"/>
</dbReference>
<evidence type="ECO:0000256" key="9">
    <source>
        <dbReference type="ARBA" id="ARBA00048813"/>
    </source>
</evidence>
<comment type="catalytic activity">
    <reaction evidence="10">
        <text>beta-D-galactosyl-(1&lt;-&gt;1')-N-octadecanoylsphing-4-enine + H2O = N-octadecanoylsphing-4-enine + D-galactose</text>
        <dbReference type="Rhea" id="RHEA:59292"/>
        <dbReference type="ChEBI" id="CHEBI:4139"/>
        <dbReference type="ChEBI" id="CHEBI:15377"/>
        <dbReference type="ChEBI" id="CHEBI:72961"/>
        <dbReference type="ChEBI" id="CHEBI:84720"/>
    </reaction>
    <physiologicalReaction direction="left-to-right" evidence="10">
        <dbReference type="Rhea" id="RHEA:59293"/>
    </physiologicalReaction>
</comment>
<dbReference type="InterPro" id="IPR033132">
    <property type="entry name" value="GH_1_N_CS"/>
</dbReference>
<comment type="catalytic activity">
    <reaction evidence="9">
        <text>beta-D-galactosyl-(1&lt;-&gt;1)-sphing-4-enine + H2O = sphing-4-enine + D-galactose</text>
        <dbReference type="Rhea" id="RHEA:43908"/>
        <dbReference type="ChEBI" id="CHEBI:4139"/>
        <dbReference type="ChEBI" id="CHEBI:15377"/>
        <dbReference type="ChEBI" id="CHEBI:57756"/>
        <dbReference type="ChEBI" id="CHEBI:57934"/>
    </reaction>
    <physiologicalReaction direction="left-to-right" evidence="9">
        <dbReference type="Rhea" id="RHEA:43909"/>
    </physiologicalReaction>
</comment>
<evidence type="ECO:0000256" key="15">
    <source>
        <dbReference type="ARBA" id="ARBA00068094"/>
    </source>
</evidence>
<evidence type="ECO:0000256" key="8">
    <source>
        <dbReference type="ARBA" id="ARBA00033698"/>
    </source>
</evidence>
<dbReference type="GO" id="GO:0008422">
    <property type="term" value="F:beta-glucosidase activity"/>
    <property type="evidence" value="ECO:0007669"/>
    <property type="project" value="UniProtKB-EC"/>
</dbReference>
<dbReference type="EC" id="3.2.1.21" evidence="4"/>
<evidence type="ECO:0000256" key="4">
    <source>
        <dbReference type="ARBA" id="ARBA00012744"/>
    </source>
</evidence>
<evidence type="ECO:0000256" key="12">
    <source>
        <dbReference type="ARBA" id="ARBA00051666"/>
    </source>
</evidence>
<dbReference type="Gene3D" id="3.20.20.80">
    <property type="entry name" value="Glycosidases"/>
    <property type="match status" value="2"/>
</dbReference>
<dbReference type="PRINTS" id="PR00131">
    <property type="entry name" value="GLHYDRLASE1"/>
</dbReference>
<evidence type="ECO:0000256" key="17">
    <source>
        <dbReference type="ARBA" id="ARBA00081896"/>
    </source>
</evidence>
<evidence type="ECO:0000256" key="1">
    <source>
        <dbReference type="ARBA" id="ARBA00000448"/>
    </source>
</evidence>
<comment type="subunit">
    <text evidence="2">Homodimer.</text>
</comment>
<comment type="similarity">
    <text evidence="14">Belongs to the glycosyl hydrolase 1 family. Klotho subfamily.</text>
</comment>
<dbReference type="SUPFAM" id="SSF51445">
    <property type="entry name" value="(Trans)glycosidases"/>
    <property type="match status" value="2"/>
</dbReference>
<evidence type="ECO:0000256" key="5">
    <source>
        <dbReference type="ARBA" id="ARBA00022801"/>
    </source>
</evidence>
<reference evidence="21" key="1">
    <citation type="submission" date="2025-08" db="UniProtKB">
        <authorList>
            <consortium name="RefSeq"/>
        </authorList>
    </citation>
    <scope>IDENTIFICATION</scope>
</reference>
<dbReference type="PANTHER" id="PTHR10353:SF36">
    <property type="entry name" value="LP05116P"/>
    <property type="match status" value="1"/>
</dbReference>
<keyword evidence="7" id="KW-0326">Glycosidase</keyword>
<dbReference type="InterPro" id="IPR017853">
    <property type="entry name" value="GH"/>
</dbReference>
<accession>A0A9W3AJT7</accession>
<dbReference type="AlphaFoldDB" id="A0A9W3AJT7"/>
<organism evidence="20 21">
    <name type="scientific">Biomphalaria glabrata</name>
    <name type="common">Bloodfluke planorb</name>
    <name type="synonym">Freshwater snail</name>
    <dbReference type="NCBI Taxonomy" id="6526"/>
    <lineage>
        <taxon>Eukaryota</taxon>
        <taxon>Metazoa</taxon>
        <taxon>Spiralia</taxon>
        <taxon>Lophotrochozoa</taxon>
        <taxon>Mollusca</taxon>
        <taxon>Gastropoda</taxon>
        <taxon>Heterobranchia</taxon>
        <taxon>Euthyneura</taxon>
        <taxon>Panpulmonata</taxon>
        <taxon>Hygrophila</taxon>
        <taxon>Lymnaeoidea</taxon>
        <taxon>Planorbidae</taxon>
        <taxon>Biomphalaria</taxon>
    </lineage>
</organism>
<evidence type="ECO:0000256" key="7">
    <source>
        <dbReference type="ARBA" id="ARBA00023295"/>
    </source>
</evidence>
<sequence length="970" mass="110816">MFIINVILCTLVVHNVGGDTFPESFAFGVSSAAYVTEGAWDAEGKGASIWDEFTKINENIKGGGDGKKAADGYNKIKEDVQRLKALGVSHYKFSLSWPRLLPDGTKSSVNEAGFRHYDILIDELLAKNITPFVSLYHWDLPQALQDQGGWANSSSVTWFKDYANLCFQRFGNRVKLWTTIEDPLSITYKGYETGEHAPGLKQPGLVYTVGHHLLLAHVEVYLLYKTSFKAAQNGQVGLSVRFDWFYPDTTSVDGDEAAMRSIAFRIGWFLDPLYHGDYPSLMKEKVALKRTALGFPDQKLPQFTPEEKVKIVGANDFIGVIHFKSRIVSHQYNNSTVPGYYNDQDVVLSINTTLPKLEYRPELNPQSSRRLDREGLTEVLMYLKSFYNTPAIYVTQNGLATCGTLKDQHRIEYIREYTTSLLDAIRYGSDVRGYFLWSLLDGFDWDKGYASKTGLYYVNFDRDDRPRYPRSSVEFYRSLISNRGLTEDLKSYRAYPSDRDEFYYGKFPDHFQWGVATAAYQIEGAWNEDGKGPSIWDTFAHNGKLANGQTGDVACDSYHLYKVDVQMLGDLGVNIYRFSIAWSRVMPDGTVRSLNQKGVDYYNNLIDALLAKNITPMITLYHWDLPQALEDRGGWRSDSIVSWFEDYARVCFEQFGDRVKHWITFNEAFVISWLGYGIGVFAPGVYDPGAGVYKAAHNIIRSHSRAYHMYKSNFKGKYGGSVGITLDIEWKEPLTDSVDDSLAADRAIQFKLGWFGNAIFGGSGDYPEVMKQYVAEKSRRQGFNSSRLPEFTQEEKSLNKGAYDFLGMNHYTSTLVSNQPRPDSQPSYEQDQDINTMADPCWPSTSADWLKVNPWGIRYILRWAKQHFNNPPIYITESGRPSVEGLDDPDRIYYYKYYINEMLKAIRLDNVDVRGYTAWSLMDNLEWTSGYSPRFGLYHVDFTSPNRTRIPRKSALFFSQLIRENGFTRS</sequence>
<dbReference type="FunFam" id="3.20.20.80:FF:000013">
    <property type="entry name" value="lactase-phlorizin hydrolase"/>
    <property type="match status" value="1"/>
</dbReference>
<feature type="chain" id="PRO_5040975185" description="Cytosolic beta-glucosidase" evidence="19">
    <location>
        <begin position="19"/>
        <end position="970"/>
    </location>
</feature>